<protein>
    <submittedName>
        <fullName evidence="1">Uncharacterized protein</fullName>
    </submittedName>
</protein>
<gene>
    <name evidence="1" type="ORF">AMECASPLE_028727</name>
</gene>
<accession>A0ABV0YH95</accession>
<name>A0ABV0YH95_9TELE</name>
<evidence type="ECO:0000313" key="2">
    <source>
        <dbReference type="Proteomes" id="UP001469553"/>
    </source>
</evidence>
<dbReference type="EMBL" id="JAHRIP010031417">
    <property type="protein sequence ID" value="MEQ2292995.1"/>
    <property type="molecule type" value="Genomic_DNA"/>
</dbReference>
<evidence type="ECO:0000313" key="1">
    <source>
        <dbReference type="EMBL" id="MEQ2292995.1"/>
    </source>
</evidence>
<proteinExistence type="predicted"/>
<reference evidence="1 2" key="1">
    <citation type="submission" date="2021-06" db="EMBL/GenBank/DDBJ databases">
        <authorList>
            <person name="Palmer J.M."/>
        </authorList>
    </citation>
    <scope>NUCLEOTIDE SEQUENCE [LARGE SCALE GENOMIC DNA]</scope>
    <source>
        <strain evidence="1 2">AS_MEX2019</strain>
        <tissue evidence="1">Muscle</tissue>
    </source>
</reference>
<organism evidence="1 2">
    <name type="scientific">Ameca splendens</name>
    <dbReference type="NCBI Taxonomy" id="208324"/>
    <lineage>
        <taxon>Eukaryota</taxon>
        <taxon>Metazoa</taxon>
        <taxon>Chordata</taxon>
        <taxon>Craniata</taxon>
        <taxon>Vertebrata</taxon>
        <taxon>Euteleostomi</taxon>
        <taxon>Actinopterygii</taxon>
        <taxon>Neopterygii</taxon>
        <taxon>Teleostei</taxon>
        <taxon>Neoteleostei</taxon>
        <taxon>Acanthomorphata</taxon>
        <taxon>Ovalentaria</taxon>
        <taxon>Atherinomorphae</taxon>
        <taxon>Cyprinodontiformes</taxon>
        <taxon>Goodeidae</taxon>
        <taxon>Ameca</taxon>
    </lineage>
</organism>
<dbReference type="Proteomes" id="UP001469553">
    <property type="component" value="Unassembled WGS sequence"/>
</dbReference>
<keyword evidence="2" id="KW-1185">Reference proteome</keyword>
<comment type="caution">
    <text evidence="1">The sequence shown here is derived from an EMBL/GenBank/DDBJ whole genome shotgun (WGS) entry which is preliminary data.</text>
</comment>
<sequence>MHSLVEADAGDSGLDSFITQAEVTEVVKKLHLLQGWMRFALSTSSLWMLCGCHGRHASSTLHGGRRSEIRRETRGCVPFTGGSHTSASLVRPVSGYWRGKFSR</sequence>